<gene>
    <name evidence="2" type="ORF">FB564_3430</name>
</gene>
<protein>
    <submittedName>
        <fullName evidence="2">Uncharacterized protein</fullName>
    </submittedName>
</protein>
<accession>A0A542XQX2</accession>
<dbReference type="Proteomes" id="UP000315983">
    <property type="component" value="Unassembled WGS sequence"/>
</dbReference>
<dbReference type="AlphaFoldDB" id="A0A542XQX2"/>
<proteinExistence type="predicted"/>
<evidence type="ECO:0000313" key="3">
    <source>
        <dbReference type="Proteomes" id="UP000315983"/>
    </source>
</evidence>
<evidence type="ECO:0000256" key="1">
    <source>
        <dbReference type="SAM" id="MobiDB-lite"/>
    </source>
</evidence>
<name>A0A542XQX2_SALAC</name>
<organism evidence="2 3">
    <name type="scientific">Salinispora arenicola</name>
    <dbReference type="NCBI Taxonomy" id="168697"/>
    <lineage>
        <taxon>Bacteria</taxon>
        <taxon>Bacillati</taxon>
        <taxon>Actinomycetota</taxon>
        <taxon>Actinomycetes</taxon>
        <taxon>Micromonosporales</taxon>
        <taxon>Micromonosporaceae</taxon>
        <taxon>Salinispora</taxon>
    </lineage>
</organism>
<sequence length="31" mass="3501">MGVSVPEVDEHRNDIVPNRELRKGPGSMHDE</sequence>
<evidence type="ECO:0000313" key="2">
    <source>
        <dbReference type="EMBL" id="TQL38237.1"/>
    </source>
</evidence>
<feature type="region of interest" description="Disordered" evidence="1">
    <location>
        <begin position="1"/>
        <end position="31"/>
    </location>
</feature>
<feature type="compositionally biased region" description="Basic and acidic residues" evidence="1">
    <location>
        <begin position="8"/>
        <end position="31"/>
    </location>
</feature>
<comment type="caution">
    <text evidence="2">The sequence shown here is derived from an EMBL/GenBank/DDBJ whole genome shotgun (WGS) entry which is preliminary data.</text>
</comment>
<dbReference type="EMBL" id="VFOL01000001">
    <property type="protein sequence ID" value="TQL38237.1"/>
    <property type="molecule type" value="Genomic_DNA"/>
</dbReference>
<reference evidence="2 3" key="1">
    <citation type="submission" date="2019-06" db="EMBL/GenBank/DDBJ databases">
        <title>Sequencing the genomes of 1000 actinobacteria strains.</title>
        <authorList>
            <person name="Klenk H.-P."/>
        </authorList>
    </citation>
    <scope>NUCLEOTIDE SEQUENCE [LARGE SCALE GENOMIC DNA]</scope>
    <source>
        <strain evidence="2 3">DSM 44819</strain>
    </source>
</reference>